<accession>A0A915HZK5</accession>
<dbReference type="AlphaFoldDB" id="A0A915HZK5"/>
<organism evidence="1 2">
    <name type="scientific">Romanomermis culicivorax</name>
    <name type="common">Nematode worm</name>
    <dbReference type="NCBI Taxonomy" id="13658"/>
    <lineage>
        <taxon>Eukaryota</taxon>
        <taxon>Metazoa</taxon>
        <taxon>Ecdysozoa</taxon>
        <taxon>Nematoda</taxon>
        <taxon>Enoplea</taxon>
        <taxon>Dorylaimia</taxon>
        <taxon>Mermithida</taxon>
        <taxon>Mermithoidea</taxon>
        <taxon>Mermithidae</taxon>
        <taxon>Romanomermis</taxon>
    </lineage>
</organism>
<keyword evidence="1" id="KW-1185">Reference proteome</keyword>
<proteinExistence type="predicted"/>
<evidence type="ECO:0000313" key="1">
    <source>
        <dbReference type="Proteomes" id="UP000887565"/>
    </source>
</evidence>
<dbReference type="WBParaSite" id="nRc.2.0.1.t06691-RA">
    <property type="protein sequence ID" value="nRc.2.0.1.t06691-RA"/>
    <property type="gene ID" value="nRc.2.0.1.g06691"/>
</dbReference>
<sequence length="118" mass="13565">MIDRNVFTIWLAKAFKRFQSNISRARPENDEHNISLLIFNPNASEFSSNIIYILWLMHRCTLADTSPSADGQKVPISLPPATQSTKRHVSVPLFRRLCFGDSQFGTWSFRKWPLPATL</sequence>
<evidence type="ECO:0000313" key="2">
    <source>
        <dbReference type="WBParaSite" id="nRc.2.0.1.t06691-RA"/>
    </source>
</evidence>
<dbReference type="Proteomes" id="UP000887565">
    <property type="component" value="Unplaced"/>
</dbReference>
<protein>
    <submittedName>
        <fullName evidence="2">Uncharacterized protein</fullName>
    </submittedName>
</protein>
<name>A0A915HZK5_ROMCU</name>
<reference evidence="2" key="1">
    <citation type="submission" date="2022-11" db="UniProtKB">
        <authorList>
            <consortium name="WormBaseParasite"/>
        </authorList>
    </citation>
    <scope>IDENTIFICATION</scope>
</reference>